<sequence>MTTTELPMIISVDDHIIEPPTLFQRWLPAKYQDRAPRVERRMISRESKLFNGLVEDPDGDPGDVWLFGDSAYVLRRPILILDGVETTAAMRGNEPATYDQMHPACYDPQARLAAMTSQHVEASLAFPTFPRFCGQAFSEQTSKDRAFGIACVEAYNNFIVEEWCGDSGGRHIPLPVVPLWDPTLAAAEVRRNAARGARAVTFSEIVGHLGFPTIHDGNWDPFFAACEETGTVICMHIGSSSKMMPMPPDAPDVVATTLQFSNSYASMADFIFSGVLDRFPRLKLAYSEGQAGWLPYAMERMDHAYTHHTWGLGEIKMQELPSTYIRRNMFGCIFADRHAIEQAHRIGIDNLMFEVDFPHADGPYPHTLEHLAGQFAGIDAETTYKIVRGNAIKLFQLDLDRQPA</sequence>
<dbReference type="PANTHER" id="PTHR21240">
    <property type="entry name" value="2-AMINO-3-CARBOXYLMUCONATE-6-SEMIALDEHYDE DECARBOXYLASE"/>
    <property type="match status" value="1"/>
</dbReference>
<dbReference type="GO" id="GO:0019748">
    <property type="term" value="P:secondary metabolic process"/>
    <property type="evidence" value="ECO:0007669"/>
    <property type="project" value="TreeGrafter"/>
</dbReference>
<protein>
    <submittedName>
        <fullName evidence="3">Amidohydrolase</fullName>
    </submittedName>
</protein>
<dbReference type="EMBL" id="PYBJ01000027">
    <property type="protein sequence ID" value="PSM39019.1"/>
    <property type="molecule type" value="Genomic_DNA"/>
</dbReference>
<evidence type="ECO:0000256" key="1">
    <source>
        <dbReference type="ARBA" id="ARBA00023239"/>
    </source>
</evidence>
<accession>A0A2P8PYE5</accession>
<dbReference type="OrthoDB" id="8673349at2"/>
<dbReference type="SUPFAM" id="SSF51556">
    <property type="entry name" value="Metallo-dependent hydrolases"/>
    <property type="match status" value="1"/>
</dbReference>
<keyword evidence="1" id="KW-0456">Lyase</keyword>
<evidence type="ECO:0000259" key="2">
    <source>
        <dbReference type="Pfam" id="PF04909"/>
    </source>
</evidence>
<evidence type="ECO:0000313" key="4">
    <source>
        <dbReference type="Proteomes" id="UP000240429"/>
    </source>
</evidence>
<dbReference type="InterPro" id="IPR006680">
    <property type="entry name" value="Amidohydro-rel"/>
</dbReference>
<keyword evidence="3" id="KW-0378">Hydrolase</keyword>
<organism evidence="3 4">
    <name type="scientific">Streptomyces dioscori</name>
    <dbReference type="NCBI Taxonomy" id="2109333"/>
    <lineage>
        <taxon>Bacteria</taxon>
        <taxon>Bacillati</taxon>
        <taxon>Actinomycetota</taxon>
        <taxon>Actinomycetes</taxon>
        <taxon>Kitasatosporales</taxon>
        <taxon>Streptomycetaceae</taxon>
        <taxon>Streptomyces</taxon>
        <taxon>Streptomyces aurantiacus group</taxon>
    </lineage>
</organism>
<feature type="domain" description="Amidohydrolase-related" evidence="2">
    <location>
        <begin position="101"/>
        <end position="397"/>
    </location>
</feature>
<proteinExistence type="predicted"/>
<dbReference type="InterPro" id="IPR032465">
    <property type="entry name" value="ACMSD"/>
</dbReference>
<dbReference type="RefSeq" id="WP_107020716.1">
    <property type="nucleotide sequence ID" value="NZ_KZ679053.1"/>
</dbReference>
<evidence type="ECO:0000313" key="3">
    <source>
        <dbReference type="EMBL" id="PSM39019.1"/>
    </source>
</evidence>
<dbReference type="Pfam" id="PF04909">
    <property type="entry name" value="Amidohydro_2"/>
    <property type="match status" value="1"/>
</dbReference>
<comment type="caution">
    <text evidence="3">The sequence shown here is derived from an EMBL/GenBank/DDBJ whole genome shotgun (WGS) entry which is preliminary data.</text>
</comment>
<dbReference type="InterPro" id="IPR032466">
    <property type="entry name" value="Metal_Hydrolase"/>
</dbReference>
<dbReference type="GO" id="GO:0005737">
    <property type="term" value="C:cytoplasm"/>
    <property type="evidence" value="ECO:0007669"/>
    <property type="project" value="TreeGrafter"/>
</dbReference>
<dbReference type="PANTHER" id="PTHR21240:SF28">
    <property type="entry name" value="ISO-OROTATE DECARBOXYLASE (EUROFUNG)"/>
    <property type="match status" value="1"/>
</dbReference>
<name>A0A2P8PYE5_9ACTN</name>
<dbReference type="GO" id="GO:0016787">
    <property type="term" value="F:hydrolase activity"/>
    <property type="evidence" value="ECO:0007669"/>
    <property type="project" value="UniProtKB-KW"/>
</dbReference>
<dbReference type="AlphaFoldDB" id="A0A2P8PYE5"/>
<dbReference type="Proteomes" id="UP000240429">
    <property type="component" value="Unassembled WGS sequence"/>
</dbReference>
<dbReference type="GO" id="GO:0016831">
    <property type="term" value="F:carboxy-lyase activity"/>
    <property type="evidence" value="ECO:0007669"/>
    <property type="project" value="InterPro"/>
</dbReference>
<gene>
    <name evidence="3" type="ORF">C6Y14_33910</name>
</gene>
<dbReference type="Gene3D" id="3.20.20.140">
    <property type="entry name" value="Metal-dependent hydrolases"/>
    <property type="match status" value="1"/>
</dbReference>
<reference evidence="3 4" key="1">
    <citation type="submission" date="2018-03" db="EMBL/GenBank/DDBJ databases">
        <title>Streptomyces dioscori sp. nov., a novel endophytic actinobacterium isolated from bulbil of Dioscorea bulbifera L.</title>
        <authorList>
            <person name="Zhikuan W."/>
        </authorList>
    </citation>
    <scope>NUCLEOTIDE SEQUENCE [LARGE SCALE GENOMIC DNA]</scope>
    <source>
        <strain evidence="3 4">A217</strain>
    </source>
</reference>
<keyword evidence="4" id="KW-1185">Reference proteome</keyword>